<organism evidence="2 3">
    <name type="scientific">Myotis myotis</name>
    <name type="common">Greater mouse-eared bat</name>
    <name type="synonym">Vespertilio myotis</name>
    <dbReference type="NCBI Taxonomy" id="51298"/>
    <lineage>
        <taxon>Eukaryota</taxon>
        <taxon>Metazoa</taxon>
        <taxon>Chordata</taxon>
        <taxon>Craniata</taxon>
        <taxon>Vertebrata</taxon>
        <taxon>Euteleostomi</taxon>
        <taxon>Mammalia</taxon>
        <taxon>Eutheria</taxon>
        <taxon>Laurasiatheria</taxon>
        <taxon>Chiroptera</taxon>
        <taxon>Yangochiroptera</taxon>
        <taxon>Vespertilionidae</taxon>
        <taxon>Myotis</taxon>
    </lineage>
</organism>
<sequence length="207" mass="22262">MIKTLNKASIEETYLNIIKVIYDKPTANIMLNGEKLKAFPLKPETIQGCPLSSLLFSTRGTNSCTGGVPLAWPVIEAYWGTSQPQEGAPGCWPTGPQIGAYREGVASRGEGPWEVVQGRPIGGPASHRKEPQEVGQLDPRLGPTGRGWPAEGKDHGRLSRWLAKGKGHRKLAGQGRLSICPLVVSAHHSNWSTSDSGHSSHSVIMVT</sequence>
<keyword evidence="3" id="KW-1185">Reference proteome</keyword>
<evidence type="ECO:0000256" key="1">
    <source>
        <dbReference type="SAM" id="MobiDB-lite"/>
    </source>
</evidence>
<evidence type="ECO:0000313" key="3">
    <source>
        <dbReference type="Proteomes" id="UP000527355"/>
    </source>
</evidence>
<gene>
    <name evidence="2" type="ORF">mMyoMyo1_009742</name>
</gene>
<name>A0A7J7ZX09_MYOMY</name>
<feature type="region of interest" description="Disordered" evidence="1">
    <location>
        <begin position="113"/>
        <end position="155"/>
    </location>
</feature>
<protein>
    <recommendedName>
        <fullName evidence="4">Reverse transcriptase domain-containing protein</fullName>
    </recommendedName>
</protein>
<evidence type="ECO:0000313" key="2">
    <source>
        <dbReference type="EMBL" id="KAF6378847.1"/>
    </source>
</evidence>
<dbReference type="EMBL" id="JABWUV010000002">
    <property type="protein sequence ID" value="KAF6378847.1"/>
    <property type="molecule type" value="Genomic_DNA"/>
</dbReference>
<reference evidence="2 3" key="1">
    <citation type="journal article" date="2020" name="Nature">
        <title>Six reference-quality genomes reveal evolution of bat adaptations.</title>
        <authorList>
            <person name="Jebb D."/>
            <person name="Huang Z."/>
            <person name="Pippel M."/>
            <person name="Hughes G.M."/>
            <person name="Lavrichenko K."/>
            <person name="Devanna P."/>
            <person name="Winkler S."/>
            <person name="Jermiin L.S."/>
            <person name="Skirmuntt E.C."/>
            <person name="Katzourakis A."/>
            <person name="Burkitt-Gray L."/>
            <person name="Ray D.A."/>
            <person name="Sullivan K.A.M."/>
            <person name="Roscito J.G."/>
            <person name="Kirilenko B.M."/>
            <person name="Davalos L.M."/>
            <person name="Corthals A.P."/>
            <person name="Power M.L."/>
            <person name="Jones G."/>
            <person name="Ransome R.D."/>
            <person name="Dechmann D.K.N."/>
            <person name="Locatelli A.G."/>
            <person name="Puechmaille S.J."/>
            <person name="Fedrigo O."/>
            <person name="Jarvis E.D."/>
            <person name="Hiller M."/>
            <person name="Vernes S.C."/>
            <person name="Myers E.W."/>
            <person name="Teeling E.C."/>
        </authorList>
    </citation>
    <scope>NUCLEOTIDE SEQUENCE [LARGE SCALE GENOMIC DNA]</scope>
    <source>
        <strain evidence="2">MMyoMyo1</strain>
        <tissue evidence="2">Flight muscle</tissue>
    </source>
</reference>
<dbReference type="Proteomes" id="UP000527355">
    <property type="component" value="Unassembled WGS sequence"/>
</dbReference>
<accession>A0A7J7ZX09</accession>
<comment type="caution">
    <text evidence="2">The sequence shown here is derived from an EMBL/GenBank/DDBJ whole genome shotgun (WGS) entry which is preliminary data.</text>
</comment>
<proteinExistence type="predicted"/>
<evidence type="ECO:0008006" key="4">
    <source>
        <dbReference type="Google" id="ProtNLM"/>
    </source>
</evidence>
<dbReference type="AlphaFoldDB" id="A0A7J7ZX09"/>
<dbReference type="PANTHER" id="PTHR19446">
    <property type="entry name" value="REVERSE TRANSCRIPTASES"/>
    <property type="match status" value="1"/>
</dbReference>